<comment type="caution">
    <text evidence="2">The sequence shown here is derived from an EMBL/GenBank/DDBJ whole genome shotgun (WGS) entry which is preliminary data.</text>
</comment>
<reference evidence="2 3" key="1">
    <citation type="submission" date="2019-12" db="EMBL/GenBank/DDBJ databases">
        <title>The draft genomic sequence of strain Chitinophaga oryziterrae JCM 16595.</title>
        <authorList>
            <person name="Zhang X."/>
        </authorList>
    </citation>
    <scope>NUCLEOTIDE SEQUENCE [LARGE SCALE GENOMIC DNA]</scope>
    <source>
        <strain evidence="2 3">JCM 16595</strain>
    </source>
</reference>
<name>A0A6N8JIM4_9BACT</name>
<protein>
    <recommendedName>
        <fullName evidence="4">Lipocalin-like domain-containing protein</fullName>
    </recommendedName>
</protein>
<accession>A0A6N8JIM4</accession>
<dbReference type="AlphaFoldDB" id="A0A6N8JIM4"/>
<keyword evidence="3" id="KW-1185">Reference proteome</keyword>
<dbReference type="OrthoDB" id="1493972at2"/>
<dbReference type="Proteomes" id="UP000468388">
    <property type="component" value="Unassembled WGS sequence"/>
</dbReference>
<dbReference type="RefSeq" id="WP_157303871.1">
    <property type="nucleotide sequence ID" value="NZ_BAAAZB010000016.1"/>
</dbReference>
<evidence type="ECO:0000313" key="3">
    <source>
        <dbReference type="Proteomes" id="UP000468388"/>
    </source>
</evidence>
<evidence type="ECO:0000256" key="1">
    <source>
        <dbReference type="SAM" id="SignalP"/>
    </source>
</evidence>
<sequence length="152" mass="17443">MKIHALIFLALAACTSCTRTTVPVSQSSPINGTWRMFAAKMIKGKDTTITFPVEGQEMIKILNNTHFAFFKHDLQHGKDSAKAVYDTGSGTYTLDGETYTEHLTYCNYREWEDKDFTFNLQVKHDTLIQKGIEKIEDLQVNREIIEMYVRVP</sequence>
<feature type="chain" id="PRO_5026650009" description="Lipocalin-like domain-containing protein" evidence="1">
    <location>
        <begin position="19"/>
        <end position="152"/>
    </location>
</feature>
<gene>
    <name evidence="2" type="ORF">GO495_31145</name>
</gene>
<feature type="signal peptide" evidence="1">
    <location>
        <begin position="1"/>
        <end position="18"/>
    </location>
</feature>
<evidence type="ECO:0008006" key="4">
    <source>
        <dbReference type="Google" id="ProtNLM"/>
    </source>
</evidence>
<dbReference type="EMBL" id="WRXO01000016">
    <property type="protein sequence ID" value="MVT45085.1"/>
    <property type="molecule type" value="Genomic_DNA"/>
</dbReference>
<keyword evidence="1" id="KW-0732">Signal</keyword>
<evidence type="ECO:0000313" key="2">
    <source>
        <dbReference type="EMBL" id="MVT45085.1"/>
    </source>
</evidence>
<organism evidence="2 3">
    <name type="scientific">Chitinophaga oryziterrae</name>
    <dbReference type="NCBI Taxonomy" id="1031224"/>
    <lineage>
        <taxon>Bacteria</taxon>
        <taxon>Pseudomonadati</taxon>
        <taxon>Bacteroidota</taxon>
        <taxon>Chitinophagia</taxon>
        <taxon>Chitinophagales</taxon>
        <taxon>Chitinophagaceae</taxon>
        <taxon>Chitinophaga</taxon>
    </lineage>
</organism>
<proteinExistence type="predicted"/>